<feature type="binding site" evidence="12">
    <location>
        <begin position="64"/>
        <end position="65"/>
    </location>
    <ligand>
        <name>NAD(+)</name>
        <dbReference type="ChEBI" id="CHEBI:57540"/>
    </ligand>
</feature>
<feature type="binding site" evidence="12">
    <location>
        <begin position="19"/>
        <end position="20"/>
    </location>
    <ligand>
        <name>NAD(+)</name>
        <dbReference type="ChEBI" id="CHEBI:57540"/>
    </ligand>
</feature>
<accession>A0A2S0I2G5</accession>
<evidence type="ECO:0000256" key="5">
    <source>
        <dbReference type="ARBA" id="ARBA00023002"/>
    </source>
</evidence>
<name>A0A2S0I2G5_9BURK</name>
<comment type="pathway">
    <text evidence="1">Lipid metabolism; fatty acid biosynthesis.</text>
</comment>
<dbReference type="OrthoDB" id="9803628at2"/>
<feature type="binding site" evidence="12">
    <location>
        <position position="164"/>
    </location>
    <ligand>
        <name>NAD(+)</name>
        <dbReference type="ChEBI" id="CHEBI:57540"/>
    </ligand>
</feature>
<evidence type="ECO:0000256" key="11">
    <source>
        <dbReference type="PIRSR" id="PIRSR000094-2"/>
    </source>
</evidence>
<protein>
    <recommendedName>
        <fullName evidence="9">Enoyl-[acyl-carrier-protein] reductase [NADH]</fullName>
        <ecNumber evidence="9">1.3.1.9</ecNumber>
    </recommendedName>
</protein>
<evidence type="ECO:0000256" key="2">
    <source>
        <dbReference type="ARBA" id="ARBA00009233"/>
    </source>
</evidence>
<reference evidence="13 14" key="1">
    <citation type="submission" date="2017-09" db="EMBL/GenBank/DDBJ databases">
        <title>Genomic, metabolic, and phenotypic characteristics of bacterial isolates from the natural microbiome of the model nematode Caenorhabditis elegans.</title>
        <authorList>
            <person name="Zimmermann J."/>
            <person name="Obeng N."/>
            <person name="Yang W."/>
            <person name="Obeng O."/>
            <person name="Kissoyan K."/>
            <person name="Pees B."/>
            <person name="Dirksen P."/>
            <person name="Hoppner M."/>
            <person name="Franke A."/>
            <person name="Rosenstiel P."/>
            <person name="Leippe M."/>
            <person name="Dierking K."/>
            <person name="Kaleta C."/>
            <person name="Schulenburg H."/>
        </authorList>
    </citation>
    <scope>NUCLEOTIDE SEQUENCE [LARGE SCALE GENOMIC DNA]</scope>
    <source>
        <strain evidence="13 14">MYb73</strain>
    </source>
</reference>
<dbReference type="InterPro" id="IPR014358">
    <property type="entry name" value="Enoyl-ACP_Rdtase_NADH"/>
</dbReference>
<evidence type="ECO:0000256" key="6">
    <source>
        <dbReference type="ARBA" id="ARBA00023027"/>
    </source>
</evidence>
<keyword evidence="8 9" id="KW-0275">Fatty acid biosynthesis</keyword>
<evidence type="ECO:0000256" key="8">
    <source>
        <dbReference type="ARBA" id="ARBA00023160"/>
    </source>
</evidence>
<evidence type="ECO:0000256" key="1">
    <source>
        <dbReference type="ARBA" id="ARBA00005194"/>
    </source>
</evidence>
<dbReference type="UniPathway" id="UPA00094"/>
<evidence type="ECO:0000313" key="14">
    <source>
        <dbReference type="Proteomes" id="UP000239477"/>
    </source>
</evidence>
<evidence type="ECO:0000256" key="10">
    <source>
        <dbReference type="PIRSR" id="PIRSR000094-1"/>
    </source>
</evidence>
<comment type="similarity">
    <text evidence="2 9">Belongs to the short-chain dehydrogenases/reductases (SDR) family. FabI subfamily.</text>
</comment>
<dbReference type="Pfam" id="PF13561">
    <property type="entry name" value="adh_short_C2"/>
    <property type="match status" value="1"/>
</dbReference>
<dbReference type="PRINTS" id="PR00081">
    <property type="entry name" value="GDHRDH"/>
</dbReference>
<dbReference type="PANTHER" id="PTHR43159:SF2">
    <property type="entry name" value="ENOYL-[ACYL-CARRIER-PROTEIN] REDUCTASE [NADH], CHLOROPLASTIC"/>
    <property type="match status" value="1"/>
</dbReference>
<dbReference type="InterPro" id="IPR002347">
    <property type="entry name" value="SDR_fam"/>
</dbReference>
<dbReference type="PANTHER" id="PTHR43159">
    <property type="entry name" value="ENOYL-[ACYL-CARRIER-PROTEIN] REDUCTASE"/>
    <property type="match status" value="1"/>
</dbReference>
<evidence type="ECO:0000256" key="3">
    <source>
        <dbReference type="ARBA" id="ARBA00022516"/>
    </source>
</evidence>
<keyword evidence="4" id="KW-0276">Fatty acid metabolism</keyword>
<evidence type="ECO:0000256" key="7">
    <source>
        <dbReference type="ARBA" id="ARBA00023098"/>
    </source>
</evidence>
<dbReference type="EC" id="1.3.1.9" evidence="9"/>
<dbReference type="NCBIfam" id="NF005422">
    <property type="entry name" value="PRK06997.1"/>
    <property type="match status" value="1"/>
</dbReference>
<dbReference type="AlphaFoldDB" id="A0A2S0I2G5"/>
<evidence type="ECO:0000313" key="13">
    <source>
        <dbReference type="EMBL" id="AVJ26226.1"/>
    </source>
</evidence>
<feature type="binding site" evidence="12">
    <location>
        <begin position="193"/>
        <end position="197"/>
    </location>
    <ligand>
        <name>NAD(+)</name>
        <dbReference type="ChEBI" id="CHEBI:57540"/>
    </ligand>
</feature>
<gene>
    <name evidence="13" type="ORF">CLM73_03305</name>
</gene>
<evidence type="ECO:0000256" key="9">
    <source>
        <dbReference type="PIRNR" id="PIRNR000094"/>
    </source>
</evidence>
<keyword evidence="7" id="KW-0443">Lipid metabolism</keyword>
<sequence length="261" mass="27499">MGFLAGKRILVTGVLSNRSIAYGIARACHQQGAELAFTYVGDRFKDRVSEFAAEFGSNIVLPCDVAEDSQIDGAFAELATHWDGLDGLVHSIGFAPREAIAGNFLDGLSREGFRIAHDISAYSFAAMAKAALPLMEGRNGSVLTLTYLGAERVVPNYNTMGLAKASLEASVRYLATALGPRGIRANGISAGPIKTLAASGIKDFSAILKFVENQAPLRRNITIEDVGNVAAFMLSDLAAGVTGEITHVDGGFSTIVPGMED</sequence>
<dbReference type="Gene3D" id="1.10.8.400">
    <property type="entry name" value="Enoyl acyl carrier protein reductase"/>
    <property type="match status" value="1"/>
</dbReference>
<dbReference type="CDD" id="cd05372">
    <property type="entry name" value="ENR_SDR"/>
    <property type="match status" value="1"/>
</dbReference>
<evidence type="ECO:0000256" key="12">
    <source>
        <dbReference type="PIRSR" id="PIRSR000094-3"/>
    </source>
</evidence>
<feature type="binding site" evidence="12">
    <location>
        <position position="13"/>
    </location>
    <ligand>
        <name>NAD(+)</name>
        <dbReference type="ChEBI" id="CHEBI:57540"/>
    </ligand>
</feature>
<feature type="binding site" evidence="12">
    <location>
        <position position="92"/>
    </location>
    <ligand>
        <name>NAD(+)</name>
        <dbReference type="ChEBI" id="CHEBI:57540"/>
    </ligand>
</feature>
<dbReference type="FunFam" id="1.10.8.400:FF:000001">
    <property type="entry name" value="Enoyl-[acyl-carrier-protein] reductase [NADH]"/>
    <property type="match status" value="1"/>
</dbReference>
<organism evidence="13 14">
    <name type="scientific">Achromobacter spanius</name>
    <dbReference type="NCBI Taxonomy" id="217203"/>
    <lineage>
        <taxon>Bacteria</taxon>
        <taxon>Pseudomonadati</taxon>
        <taxon>Pseudomonadota</taxon>
        <taxon>Betaproteobacteria</taxon>
        <taxon>Burkholderiales</taxon>
        <taxon>Alcaligenaceae</taxon>
        <taxon>Achromobacter</taxon>
    </lineage>
</organism>
<dbReference type="InterPro" id="IPR036291">
    <property type="entry name" value="NAD(P)-bd_dom_sf"/>
</dbReference>
<feature type="active site" description="Proton acceptor" evidence="10">
    <location>
        <position position="147"/>
    </location>
</feature>
<evidence type="ECO:0000256" key="4">
    <source>
        <dbReference type="ARBA" id="ARBA00022832"/>
    </source>
</evidence>
<keyword evidence="3 9" id="KW-0444">Lipid biosynthesis</keyword>
<keyword evidence="5 9" id="KW-0560">Oxidoreductase</keyword>
<dbReference type="RefSeq" id="WP_105237305.1">
    <property type="nucleotide sequence ID" value="NZ_CP023270.1"/>
</dbReference>
<comment type="catalytic activity">
    <reaction evidence="9">
        <text>a 2,3-saturated acyl-[ACP] + NAD(+) = a (2E)-enoyl-[ACP] + NADH + H(+)</text>
        <dbReference type="Rhea" id="RHEA:10240"/>
        <dbReference type="Rhea" id="RHEA-COMP:9925"/>
        <dbReference type="Rhea" id="RHEA-COMP:9926"/>
        <dbReference type="ChEBI" id="CHEBI:15378"/>
        <dbReference type="ChEBI" id="CHEBI:57540"/>
        <dbReference type="ChEBI" id="CHEBI:57945"/>
        <dbReference type="ChEBI" id="CHEBI:78784"/>
        <dbReference type="ChEBI" id="CHEBI:78785"/>
        <dbReference type="EC" id="1.3.1.9"/>
    </reaction>
</comment>
<proteinExistence type="inferred from homology"/>
<dbReference type="GO" id="GO:0004318">
    <property type="term" value="F:enoyl-[acyl-carrier-protein] reductase (NADH) activity"/>
    <property type="evidence" value="ECO:0007669"/>
    <property type="project" value="UniProtKB-EC"/>
</dbReference>
<feature type="binding site" evidence="11">
    <location>
        <position position="95"/>
    </location>
    <ligand>
        <name>substrate</name>
    </ligand>
</feature>
<dbReference type="Proteomes" id="UP000239477">
    <property type="component" value="Chromosome"/>
</dbReference>
<feature type="active site" description="Proton acceptor" evidence="10">
    <location>
        <position position="157"/>
    </location>
</feature>
<keyword evidence="6 9" id="KW-0520">NAD</keyword>
<dbReference type="PIRSF" id="PIRSF000094">
    <property type="entry name" value="Enoyl-ACP_rdct"/>
    <property type="match status" value="1"/>
</dbReference>
<dbReference type="SUPFAM" id="SSF51735">
    <property type="entry name" value="NAD(P)-binding Rossmann-fold domains"/>
    <property type="match status" value="1"/>
</dbReference>
<dbReference type="GO" id="GO:0006633">
    <property type="term" value="P:fatty acid biosynthetic process"/>
    <property type="evidence" value="ECO:0007669"/>
    <property type="project" value="UniProtKB-UniPathway"/>
</dbReference>
<dbReference type="FunFam" id="3.40.50.720:FF:000054">
    <property type="entry name" value="Enoyl-[acyl-carrier-protein] reductase [NADH]"/>
    <property type="match status" value="1"/>
</dbReference>
<dbReference type="Gene3D" id="3.40.50.720">
    <property type="entry name" value="NAD(P)-binding Rossmann-like Domain"/>
    <property type="match status" value="1"/>
</dbReference>
<keyword evidence="14" id="KW-1185">Reference proteome</keyword>
<dbReference type="EMBL" id="CP023270">
    <property type="protein sequence ID" value="AVJ26226.1"/>
    <property type="molecule type" value="Genomic_DNA"/>
</dbReference>